<feature type="compositionally biased region" description="Basic and acidic residues" evidence="8">
    <location>
        <begin position="1023"/>
        <end position="1044"/>
    </location>
</feature>
<reference evidence="10 11" key="1">
    <citation type="submission" date="2015-06" db="EMBL/GenBank/DDBJ databases">
        <title>Draft genome of the ant-associated black yeast Phialophora attae CBS 131958.</title>
        <authorList>
            <person name="Moreno L.F."/>
            <person name="Stielow B.J."/>
            <person name="de Hoog S."/>
            <person name="Vicente V.A."/>
            <person name="Weiss V.A."/>
            <person name="de Vries M."/>
            <person name="Cruz L.M."/>
            <person name="Souza E.M."/>
        </authorList>
    </citation>
    <scope>NUCLEOTIDE SEQUENCE [LARGE SCALE GENOMIC DNA]</scope>
    <source>
        <strain evidence="10 11">CBS 131958</strain>
    </source>
</reference>
<dbReference type="VEuPathDB" id="FungiDB:AB675_8740"/>
<dbReference type="GeneID" id="28741093"/>
<feature type="region of interest" description="Disordered" evidence="8">
    <location>
        <begin position="563"/>
        <end position="598"/>
    </location>
</feature>
<comment type="subcellular location">
    <subcellularLocation>
        <location evidence="1">Nucleus</location>
    </subcellularLocation>
</comment>
<feature type="region of interest" description="Disordered" evidence="8">
    <location>
        <begin position="936"/>
        <end position="1211"/>
    </location>
</feature>
<evidence type="ECO:0000256" key="7">
    <source>
        <dbReference type="ARBA" id="ARBA00023306"/>
    </source>
</evidence>
<evidence type="ECO:0000256" key="8">
    <source>
        <dbReference type="SAM" id="MobiDB-lite"/>
    </source>
</evidence>
<organism evidence="10 11">
    <name type="scientific">Cyphellophora attinorum</name>
    <dbReference type="NCBI Taxonomy" id="1664694"/>
    <lineage>
        <taxon>Eukaryota</taxon>
        <taxon>Fungi</taxon>
        <taxon>Dikarya</taxon>
        <taxon>Ascomycota</taxon>
        <taxon>Pezizomycotina</taxon>
        <taxon>Eurotiomycetes</taxon>
        <taxon>Chaetothyriomycetidae</taxon>
        <taxon>Chaetothyriales</taxon>
        <taxon>Cyphellophoraceae</taxon>
        <taxon>Cyphellophora</taxon>
    </lineage>
</organism>
<feature type="compositionally biased region" description="Acidic residues" evidence="8">
    <location>
        <begin position="580"/>
        <end position="593"/>
    </location>
</feature>
<dbReference type="GO" id="GO:0043111">
    <property type="term" value="P:replication fork arrest"/>
    <property type="evidence" value="ECO:0007669"/>
    <property type="project" value="TreeGrafter"/>
</dbReference>
<dbReference type="GO" id="GO:0016853">
    <property type="term" value="F:isomerase activity"/>
    <property type="evidence" value="ECO:0007669"/>
    <property type="project" value="UniProtKB-KW"/>
</dbReference>
<keyword evidence="4" id="KW-0236">DNA replication inhibitor</keyword>
<keyword evidence="7" id="KW-0131">Cell cycle</keyword>
<feature type="compositionally biased region" description="Basic and acidic residues" evidence="8">
    <location>
        <begin position="949"/>
        <end position="966"/>
    </location>
</feature>
<feature type="compositionally biased region" description="Acidic residues" evidence="8">
    <location>
        <begin position="1170"/>
        <end position="1186"/>
    </location>
</feature>
<dbReference type="InterPro" id="IPR044998">
    <property type="entry name" value="Timeless"/>
</dbReference>
<feature type="region of interest" description="Disordered" evidence="8">
    <location>
        <begin position="895"/>
        <end position="924"/>
    </location>
</feature>
<dbReference type="Proteomes" id="UP000038010">
    <property type="component" value="Unassembled WGS sequence"/>
</dbReference>
<dbReference type="AlphaFoldDB" id="A0A0N1HZP0"/>
<keyword evidence="10" id="KW-0413">Isomerase</keyword>
<evidence type="ECO:0000313" key="10">
    <source>
        <dbReference type="EMBL" id="KPI44345.1"/>
    </source>
</evidence>
<dbReference type="GO" id="GO:0031298">
    <property type="term" value="C:replication fork protection complex"/>
    <property type="evidence" value="ECO:0007669"/>
    <property type="project" value="TreeGrafter"/>
</dbReference>
<evidence type="ECO:0000256" key="4">
    <source>
        <dbReference type="ARBA" id="ARBA00022880"/>
    </source>
</evidence>
<dbReference type="PANTHER" id="PTHR22940">
    <property type="entry name" value="TIMEOUT/TIMELESS-2"/>
    <property type="match status" value="1"/>
</dbReference>
<dbReference type="EMBL" id="LFJN01000003">
    <property type="protein sequence ID" value="KPI44345.1"/>
    <property type="molecule type" value="Genomic_DNA"/>
</dbReference>
<accession>A0A0N1HZP0</accession>
<evidence type="ECO:0000256" key="2">
    <source>
        <dbReference type="ARBA" id="ARBA00008174"/>
    </source>
</evidence>
<dbReference type="STRING" id="1664694.A0A0N1HZP0"/>
<evidence type="ECO:0000256" key="3">
    <source>
        <dbReference type="ARBA" id="ARBA00021529"/>
    </source>
</evidence>
<evidence type="ECO:0000259" key="9">
    <source>
        <dbReference type="Pfam" id="PF04821"/>
    </source>
</evidence>
<keyword evidence="6" id="KW-0469">Meiosis</keyword>
<evidence type="ECO:0000256" key="5">
    <source>
        <dbReference type="ARBA" id="ARBA00023242"/>
    </source>
</evidence>
<sequence>MDDDTPFVKAQTVDPEVRAYVYSLVNALGGSSADEDGRYVLGDDALACLRDLKRWLKLYDEKLNRLDVARCLAEAKLVGGDILPILACWSEDGKNDRVKSRVALACLELLVPLTWPLETAGEMTVNHHRHTPYLQQAQVLYKAGILSWDNCSILRQIVRIGLPSIALPRDERTSRDDGIIKLVLYFLRNVAVIRQIPNLPNQGLDMVVSRSATIDAFVEQDVFALLLTMCSNIGDDFNLQDVVLLEILFNLIKGIDVSKLWLTKLQRADANISELTASLATEKAMERANKKTAPSRHNRFGTMIWVKREDHKTTALSGQENILENKALFNMDKSKKWNKPKTKDKDIQHTIHDFNRFEDITDSATEQLRNFVEEFLDSGFNPLFTHLRKAIEREAERLLDVNYRQFFYGVSWFLEAERTRRTKNKNEKHPANLAQAYTEAESYSLVAAVLNQETFILLNRYMQNALDSKEWQDLNACMRCFTQILLTVQEMAASPLEDDQEIAENIQNRIFYEETTHDRIVGILRGYKDQGFGYLDACTELSHTFLRMLERYSKENADLQIRSKRRARQKKKDAQKEQETQADEQIDEDDSEREDMQEAVKVSKERKFDFNRFANKFCTQQSINTFVAFLNYYKELNNEQLKRAHRFFYRAAFKQDSAVLLYRVDIIALFYRTVTGPDALSPAVPMTKEWTEFTKQLFKKLTRKLDERPELLVEMLFSKINSTTFYLEYGHDKQTTSAVRAPAELEIRPSLNRDVKEQIGIVVTILLKDDKLNLVLWLKDVLTKASGERSAWEVQAEARKAAAGPESSETATSAASAALQANLAAPLAVTARPTTDEIRTAMFKNARLRLLMKLCSLQLLGDEDVLGAPWIIPGSVTSSQLKEFIDVIETHEFRPWQSDNPEEEPEDLLRRVPKPAAEVARDGFIDDGEARRDAFLDDSEGEEDFEFPDNIRKPNRQKDNALEELKKRRRKRKRDTEGEEGDEVDNDAAAARRKARQDANDERRRKIKSELYVHDSDDESDAEADKEFFRKEEEVRKRQEENIRRQMAVGVGAASDEKGVKKKGKKGKVPAISEKELLGEDGDLMDLDGDNEPQQTGPEADEADETAESSQPARDDPLSDDEAGADTETPLSSQSEQDRSPPPARKALEEMRQPRATVRNVNVKKAAALVEDDGDIDAVGEDDGEDEPRPTAVRVAGRRRGGFIVDSDDDE</sequence>
<name>A0A0N1HZP0_9EURO</name>
<feature type="compositionally biased region" description="Basic and acidic residues" evidence="8">
    <location>
        <begin position="996"/>
        <end position="1015"/>
    </location>
</feature>
<dbReference type="GO" id="GO:0003677">
    <property type="term" value="F:DNA binding"/>
    <property type="evidence" value="ECO:0007669"/>
    <property type="project" value="TreeGrafter"/>
</dbReference>
<dbReference type="OrthoDB" id="310853at2759"/>
<feature type="compositionally biased region" description="Acidic residues" evidence="8">
    <location>
        <begin position="1079"/>
        <end position="1091"/>
    </location>
</feature>
<dbReference type="RefSeq" id="XP_018004308.1">
    <property type="nucleotide sequence ID" value="XM_018149213.1"/>
</dbReference>
<keyword evidence="11" id="KW-1185">Reference proteome</keyword>
<evidence type="ECO:0000256" key="6">
    <source>
        <dbReference type="ARBA" id="ARBA00023254"/>
    </source>
</evidence>
<dbReference type="InterPro" id="IPR006906">
    <property type="entry name" value="Timeless_N"/>
</dbReference>
<evidence type="ECO:0000256" key="1">
    <source>
        <dbReference type="ARBA" id="ARBA00004123"/>
    </source>
</evidence>
<dbReference type="Pfam" id="PF04821">
    <property type="entry name" value="TIMELESS"/>
    <property type="match status" value="1"/>
</dbReference>
<gene>
    <name evidence="10" type="ORF">AB675_8740</name>
</gene>
<feature type="compositionally biased region" description="Acidic residues" evidence="8">
    <location>
        <begin position="977"/>
        <end position="986"/>
    </location>
</feature>
<keyword evidence="5" id="KW-0539">Nucleus</keyword>
<dbReference type="GO" id="GO:0051321">
    <property type="term" value="P:meiotic cell cycle"/>
    <property type="evidence" value="ECO:0007669"/>
    <property type="project" value="UniProtKB-KW"/>
</dbReference>
<evidence type="ECO:0000313" key="11">
    <source>
        <dbReference type="Proteomes" id="UP000038010"/>
    </source>
</evidence>
<dbReference type="PANTHER" id="PTHR22940:SF4">
    <property type="entry name" value="PROTEIN TIMELESS HOMOLOG"/>
    <property type="match status" value="1"/>
</dbReference>
<dbReference type="GO" id="GO:0006281">
    <property type="term" value="P:DNA repair"/>
    <property type="evidence" value="ECO:0007669"/>
    <property type="project" value="TreeGrafter"/>
</dbReference>
<dbReference type="GO" id="GO:0000076">
    <property type="term" value="P:DNA replication checkpoint signaling"/>
    <property type="evidence" value="ECO:0007669"/>
    <property type="project" value="TreeGrafter"/>
</dbReference>
<comment type="similarity">
    <text evidence="2">Belongs to the timeless family.</text>
</comment>
<feature type="domain" description="Timeless N-terminal" evidence="9">
    <location>
        <begin position="38"/>
        <end position="306"/>
    </location>
</feature>
<comment type="caution">
    <text evidence="10">The sequence shown here is derived from an EMBL/GenBank/DDBJ whole genome shotgun (WGS) entry which is preliminary data.</text>
</comment>
<proteinExistence type="inferred from homology"/>
<feature type="compositionally biased region" description="Acidic residues" evidence="8">
    <location>
        <begin position="936"/>
        <end position="947"/>
    </location>
</feature>
<protein>
    <recommendedName>
        <fullName evidence="3">Topoisomerase 1-associated factor 1</fullName>
    </recommendedName>
</protein>